<proteinExistence type="predicted"/>
<sequence length="781" mass="89445">MGNFKKGFVLLILAGTILMLSYYLLFITLNIPYIGMSVEENEAGKWQISYVDHLGWAEQQGIKVGDTVSLINQNQPSEYFAVLQYGAIEQAETFVINKNGEMILHKVTNNMTPQQVQYHIVIPTLVFVILFIFSCVLCFKKNNDMSVHILILFFLAIGLSYLSAGASSRMDTLGLYINRITFSLIPVLFLEFINNYFRRYGLSLLHSRKLLFVFYLINGFLLIVLALVQIFGGNLLIIRHLYLAIFSIGVLLCLYILISRYIRYRNTIHKPVFKIIIVGFTLAFFPFVALAGLPNILFGIELIPGALAAVFLVFMPGVFVYLITANSLFDIDFILDRIRYYSLLTLVPTAIFVLFLFYFVVEFTLAQKIQVVLVTYIGLIAFLYVKEELDFRFRTKLFKEKYNFQASLDRFSQDIAKVMKISDLEERLIMEITGVLSVESIYLLEIDLTDYSLIIKIGSPSFQEVGIIDWFKNNTGLISAGELIDIGRNGVLLILSKEKDKSHLVWIREKLNRTEFNQDERVWLRTIASYASIVYENLHLIEGLIEKLEEAVTQKDSPHPWVLRLLFNLAEKERRRLASDLHDSALQQQLLWYRNLEIISVDERIPVDLKKQLKNMAEGLLDVTHQIRETCNELLPPLLKESGIVEALKNLFANAQLRNDYIVNFNAKDFSINLDYEHVLVLYRIVQELLTNAAKHSKATEINITLANSNDSINFNYRDNGIGMDLHNLQSSLNHIGLSGIKERVSGLEGKTWFYSSLGKGLEVSIWLPINMITNVNEQGV</sequence>
<feature type="domain" description="Histidine kinase" evidence="7">
    <location>
        <begin position="682"/>
        <end position="772"/>
    </location>
</feature>
<dbReference type="Gene3D" id="3.30.565.10">
    <property type="entry name" value="Histidine kinase-like ATPase, C-terminal domain"/>
    <property type="match status" value="1"/>
</dbReference>
<dbReference type="SMART" id="SM00387">
    <property type="entry name" value="HATPase_c"/>
    <property type="match status" value="1"/>
</dbReference>
<feature type="transmembrane region" description="Helical" evidence="6">
    <location>
        <begin position="176"/>
        <end position="197"/>
    </location>
</feature>
<dbReference type="InterPro" id="IPR036890">
    <property type="entry name" value="HATPase_C_sf"/>
</dbReference>
<evidence type="ECO:0000256" key="4">
    <source>
        <dbReference type="ARBA" id="ARBA00022777"/>
    </source>
</evidence>
<feature type="transmembrane region" description="Helical" evidence="6">
    <location>
        <begin position="341"/>
        <end position="361"/>
    </location>
</feature>
<evidence type="ECO:0000313" key="9">
    <source>
        <dbReference type="Proteomes" id="UP000183954"/>
    </source>
</evidence>
<dbReference type="CDD" id="cd16917">
    <property type="entry name" value="HATPase_UhpB-NarQ-NarX-like"/>
    <property type="match status" value="1"/>
</dbReference>
<feature type="transmembrane region" description="Helical" evidence="6">
    <location>
        <begin position="271"/>
        <end position="293"/>
    </location>
</feature>
<gene>
    <name evidence="8" type="ORF">SAMN02746098_04099</name>
</gene>
<evidence type="ECO:0000256" key="6">
    <source>
        <dbReference type="SAM" id="Phobius"/>
    </source>
</evidence>
<evidence type="ECO:0000256" key="1">
    <source>
        <dbReference type="ARBA" id="ARBA00000085"/>
    </source>
</evidence>
<accession>A0A1M6B6R9</accession>
<dbReference type="EC" id="2.7.13.3" evidence="2"/>
<dbReference type="GO" id="GO:0016020">
    <property type="term" value="C:membrane"/>
    <property type="evidence" value="ECO:0007669"/>
    <property type="project" value="InterPro"/>
</dbReference>
<organism evidence="8 9">
    <name type="scientific">Desulfosporosinus lacus DSM 15449</name>
    <dbReference type="NCBI Taxonomy" id="1121420"/>
    <lineage>
        <taxon>Bacteria</taxon>
        <taxon>Bacillati</taxon>
        <taxon>Bacillota</taxon>
        <taxon>Clostridia</taxon>
        <taxon>Eubacteriales</taxon>
        <taxon>Desulfitobacteriaceae</taxon>
        <taxon>Desulfosporosinus</taxon>
    </lineage>
</organism>
<evidence type="ECO:0000256" key="2">
    <source>
        <dbReference type="ARBA" id="ARBA00012438"/>
    </source>
</evidence>
<keyword evidence="6" id="KW-0812">Transmembrane</keyword>
<dbReference type="STRING" id="1121420.SAMN02746098_04099"/>
<dbReference type="InterPro" id="IPR003594">
    <property type="entry name" value="HATPase_dom"/>
</dbReference>
<feature type="transmembrane region" description="Helical" evidence="6">
    <location>
        <begin position="116"/>
        <end position="139"/>
    </location>
</feature>
<evidence type="ECO:0000259" key="7">
    <source>
        <dbReference type="PROSITE" id="PS50109"/>
    </source>
</evidence>
<feature type="transmembrane region" description="Helical" evidence="6">
    <location>
        <begin position="305"/>
        <end position="329"/>
    </location>
</feature>
<reference evidence="9" key="1">
    <citation type="submission" date="2016-11" db="EMBL/GenBank/DDBJ databases">
        <authorList>
            <person name="Varghese N."/>
            <person name="Submissions S."/>
        </authorList>
    </citation>
    <scope>NUCLEOTIDE SEQUENCE [LARGE SCALE GENOMIC DNA]</scope>
    <source>
        <strain evidence="9">DSM 15449</strain>
    </source>
</reference>
<evidence type="ECO:0000313" key="8">
    <source>
        <dbReference type="EMBL" id="SHI44449.1"/>
    </source>
</evidence>
<keyword evidence="5" id="KW-0902">Two-component regulatory system</keyword>
<dbReference type="AlphaFoldDB" id="A0A1M6B6R9"/>
<feature type="transmembrane region" description="Helical" evidence="6">
    <location>
        <begin position="237"/>
        <end position="259"/>
    </location>
</feature>
<comment type="catalytic activity">
    <reaction evidence="1">
        <text>ATP + protein L-histidine = ADP + protein N-phospho-L-histidine.</text>
        <dbReference type="EC" id="2.7.13.3"/>
    </reaction>
</comment>
<evidence type="ECO:0000256" key="3">
    <source>
        <dbReference type="ARBA" id="ARBA00022679"/>
    </source>
</evidence>
<dbReference type="OrthoDB" id="9781904at2"/>
<keyword evidence="3" id="KW-0808">Transferase</keyword>
<dbReference type="GO" id="GO:0000155">
    <property type="term" value="F:phosphorelay sensor kinase activity"/>
    <property type="evidence" value="ECO:0007669"/>
    <property type="project" value="InterPro"/>
</dbReference>
<dbReference type="RefSeq" id="WP_073031733.1">
    <property type="nucleotide sequence ID" value="NZ_FQXJ01000018.1"/>
</dbReference>
<dbReference type="Pfam" id="PF02518">
    <property type="entry name" value="HATPase_c"/>
    <property type="match status" value="1"/>
</dbReference>
<evidence type="ECO:0000256" key="5">
    <source>
        <dbReference type="ARBA" id="ARBA00023012"/>
    </source>
</evidence>
<dbReference type="InterPro" id="IPR005467">
    <property type="entry name" value="His_kinase_dom"/>
</dbReference>
<keyword evidence="6" id="KW-0472">Membrane</keyword>
<protein>
    <recommendedName>
        <fullName evidence="2">histidine kinase</fullName>
        <ecNumber evidence="2">2.7.13.3</ecNumber>
    </recommendedName>
</protein>
<dbReference type="EMBL" id="FQXJ01000018">
    <property type="protein sequence ID" value="SHI44449.1"/>
    <property type="molecule type" value="Genomic_DNA"/>
</dbReference>
<dbReference type="InterPro" id="IPR011712">
    <property type="entry name" value="Sig_transdc_His_kin_sub3_dim/P"/>
</dbReference>
<name>A0A1M6B6R9_9FIRM</name>
<dbReference type="PROSITE" id="PS50109">
    <property type="entry name" value="HIS_KIN"/>
    <property type="match status" value="1"/>
</dbReference>
<dbReference type="PANTHER" id="PTHR24421">
    <property type="entry name" value="NITRATE/NITRITE SENSOR PROTEIN NARX-RELATED"/>
    <property type="match status" value="1"/>
</dbReference>
<feature type="transmembrane region" description="Helical" evidence="6">
    <location>
        <begin position="7"/>
        <end position="29"/>
    </location>
</feature>
<feature type="transmembrane region" description="Helical" evidence="6">
    <location>
        <begin position="146"/>
        <end position="164"/>
    </location>
</feature>
<keyword evidence="9" id="KW-1185">Reference proteome</keyword>
<dbReference type="GO" id="GO:0046983">
    <property type="term" value="F:protein dimerization activity"/>
    <property type="evidence" value="ECO:0007669"/>
    <property type="project" value="InterPro"/>
</dbReference>
<dbReference type="PANTHER" id="PTHR24421:SF60">
    <property type="entry name" value="SENSOR HISTIDINE KINASE COMP"/>
    <property type="match status" value="1"/>
</dbReference>
<dbReference type="SUPFAM" id="SSF55874">
    <property type="entry name" value="ATPase domain of HSP90 chaperone/DNA topoisomerase II/histidine kinase"/>
    <property type="match status" value="1"/>
</dbReference>
<dbReference type="InterPro" id="IPR050482">
    <property type="entry name" value="Sensor_HK_TwoCompSys"/>
</dbReference>
<feature type="transmembrane region" description="Helical" evidence="6">
    <location>
        <begin position="209"/>
        <end position="231"/>
    </location>
</feature>
<dbReference type="Proteomes" id="UP000183954">
    <property type="component" value="Unassembled WGS sequence"/>
</dbReference>
<dbReference type="Pfam" id="PF07730">
    <property type="entry name" value="HisKA_3"/>
    <property type="match status" value="1"/>
</dbReference>
<keyword evidence="4 8" id="KW-0418">Kinase</keyword>
<keyword evidence="6" id="KW-1133">Transmembrane helix</keyword>